<dbReference type="AlphaFoldDB" id="A0AAC9YHD3"/>
<name>A0AAC9YHD3_9PROT</name>
<reference evidence="2" key="1">
    <citation type="submission" date="2016-11" db="EMBL/GenBank/DDBJ databases">
        <title>Comparative genomic and phenotypic analysis of Granulibacter bethesdensis clinical isolates from patients with chronic granulomatous disease.</title>
        <authorList>
            <person name="Zarember K.A."/>
            <person name="Porcella S.F."/>
            <person name="Chu J."/>
            <person name="Ding L."/>
            <person name="Dahlstrom E."/>
            <person name="Barbian K."/>
            <person name="Martens C."/>
            <person name="Sykora L."/>
            <person name="Kramer S."/>
            <person name="Pettinato A.M."/>
            <person name="Hong H."/>
            <person name="Wald G."/>
            <person name="Berg L.J."/>
            <person name="Rogge L.S."/>
            <person name="Greenberg D.E."/>
            <person name="Falcone E.L."/>
            <person name="Neves J.F."/>
            <person name="Simoes M.J."/>
            <person name="Casal M."/>
            <person name="Rodriguez-Lopez F.C."/>
            <person name="Zelazny A."/>
            <person name="Gallin J.I."/>
            <person name="Holland S.M."/>
        </authorList>
    </citation>
    <scope>NUCLEOTIDE SEQUENCE [LARGE SCALE GENOMIC DNA]</scope>
    <source>
        <strain evidence="2">NIH9.1</strain>
    </source>
</reference>
<dbReference type="EMBL" id="CP018191">
    <property type="protein sequence ID" value="ASV62785.1"/>
    <property type="molecule type" value="Genomic_DNA"/>
</dbReference>
<accession>A0AAC9YHD3</accession>
<evidence type="ECO:0000313" key="2">
    <source>
        <dbReference type="Proteomes" id="UP000182373"/>
    </source>
</evidence>
<proteinExistence type="predicted"/>
<sequence length="69" mass="7537">MLGVDLVELGPDKPVIVEVEPAGQRHLRACGQEHLVVGTLLRRQEVAAIDHRRGQIAMVDLRPVARPPG</sequence>
<evidence type="ECO:0000313" key="1">
    <source>
        <dbReference type="EMBL" id="ASV62785.1"/>
    </source>
</evidence>
<organism evidence="1 2">
    <name type="scientific">Granulibacter bethesdensis</name>
    <dbReference type="NCBI Taxonomy" id="364410"/>
    <lineage>
        <taxon>Bacteria</taxon>
        <taxon>Pseudomonadati</taxon>
        <taxon>Pseudomonadota</taxon>
        <taxon>Alphaproteobacteria</taxon>
        <taxon>Acetobacterales</taxon>
        <taxon>Acetobacteraceae</taxon>
        <taxon>Granulibacter</taxon>
    </lineage>
</organism>
<dbReference type="Proteomes" id="UP000182373">
    <property type="component" value="Chromosome"/>
</dbReference>
<protein>
    <submittedName>
        <fullName evidence="1">Uncharacterized protein</fullName>
    </submittedName>
</protein>
<gene>
    <name evidence="1" type="ORF">GbCGDNIH9_10018</name>
</gene>